<protein>
    <submittedName>
        <fullName evidence="1">Uncharacterized protein</fullName>
    </submittedName>
</protein>
<dbReference type="RefSeq" id="WP_051649873.1">
    <property type="nucleotide sequence ID" value="NZ_CP006986.1"/>
</dbReference>
<dbReference type="KEGG" id="rei:IE4771_CH03044"/>
<reference evidence="1 2" key="1">
    <citation type="submission" date="2013-12" db="EMBL/GenBank/DDBJ databases">
        <title>Complete genome sequence of Rhizobium etli bv. mimosae IE4771.</title>
        <authorList>
            <person name="Bustos P."/>
            <person name="Santamaria R.I."/>
            <person name="Lozano L."/>
            <person name="Ormeno-Orrillo E."/>
            <person name="Rogel M.A."/>
            <person name="Romero D."/>
            <person name="Cevallos M.A."/>
            <person name="Martinez-Romero E."/>
            <person name="Gonzalez V."/>
        </authorList>
    </citation>
    <scope>NUCLEOTIDE SEQUENCE [LARGE SCALE GENOMIC DNA]</scope>
    <source>
        <strain evidence="1 2">IE4771</strain>
    </source>
</reference>
<dbReference type="AlphaFoldDB" id="A0A060HYZ6"/>
<organism evidence="1 2">
    <name type="scientific">Rhizobium etli bv. mimosae str. IE4771</name>
    <dbReference type="NCBI Taxonomy" id="1432050"/>
    <lineage>
        <taxon>Bacteria</taxon>
        <taxon>Pseudomonadati</taxon>
        <taxon>Pseudomonadota</taxon>
        <taxon>Alphaproteobacteria</taxon>
        <taxon>Hyphomicrobiales</taxon>
        <taxon>Rhizobiaceae</taxon>
        <taxon>Rhizobium/Agrobacterium group</taxon>
        <taxon>Rhizobium</taxon>
    </lineage>
</organism>
<evidence type="ECO:0000313" key="2">
    <source>
        <dbReference type="Proteomes" id="UP000027180"/>
    </source>
</evidence>
<name>A0A060HYZ6_RHIET</name>
<evidence type="ECO:0000313" key="1">
    <source>
        <dbReference type="EMBL" id="AIC28138.1"/>
    </source>
</evidence>
<sequence>MLAQKQPSADVFDPIDVALAYHDGDVRATISTLLADCGHLREQLVIATGCISKGLTRGWTPSLERKA</sequence>
<dbReference type="Proteomes" id="UP000027180">
    <property type="component" value="Chromosome"/>
</dbReference>
<dbReference type="HOGENOM" id="CLU_195317_1_0_5"/>
<proteinExistence type="predicted"/>
<gene>
    <name evidence="1" type="ORF">IE4771_CH03044</name>
</gene>
<accession>A0A060HYZ6</accession>
<dbReference type="EMBL" id="CP006986">
    <property type="protein sequence ID" value="AIC28138.1"/>
    <property type="molecule type" value="Genomic_DNA"/>
</dbReference>
<dbReference type="OrthoDB" id="7924295at2"/>